<organism evidence="1 2">
    <name type="scientific">Acinetobacter junii</name>
    <dbReference type="NCBI Taxonomy" id="40215"/>
    <lineage>
        <taxon>Bacteria</taxon>
        <taxon>Pseudomonadati</taxon>
        <taxon>Pseudomonadota</taxon>
        <taxon>Gammaproteobacteria</taxon>
        <taxon>Moraxellales</taxon>
        <taxon>Moraxellaceae</taxon>
        <taxon>Acinetobacter</taxon>
    </lineage>
</organism>
<proteinExistence type="predicted"/>
<gene>
    <name evidence="1" type="ORF">DC346_03730</name>
</gene>
<dbReference type="Proteomes" id="UP000253688">
    <property type="component" value="Unassembled WGS sequence"/>
</dbReference>
<accession>A0A365PLA4</accession>
<dbReference type="STRING" id="40215.BVL33_08070"/>
<reference evidence="1 2" key="1">
    <citation type="submission" date="2018-04" db="EMBL/GenBank/DDBJ databases">
        <title>Acinetobacter junii Genome sequencing and assembly.</title>
        <authorList>
            <person name="Su J."/>
            <person name="Rensing C."/>
            <person name="Mazhar H.S."/>
        </authorList>
    </citation>
    <scope>NUCLEOTIDE SEQUENCE [LARGE SCALE GENOMIC DNA]</scope>
    <source>
        <strain evidence="1 2">SC22</strain>
    </source>
</reference>
<name>A0A365PLA4_ACIJU</name>
<comment type="caution">
    <text evidence="1">The sequence shown here is derived from an EMBL/GenBank/DDBJ whole genome shotgun (WGS) entry which is preliminary data.</text>
</comment>
<protein>
    <submittedName>
        <fullName evidence="1">Uncharacterized protein</fullName>
    </submittedName>
</protein>
<evidence type="ECO:0000313" key="2">
    <source>
        <dbReference type="Proteomes" id="UP000253688"/>
    </source>
</evidence>
<dbReference type="AlphaFoldDB" id="A0A365PLA4"/>
<evidence type="ECO:0000313" key="1">
    <source>
        <dbReference type="EMBL" id="RBA49230.1"/>
    </source>
</evidence>
<sequence>MFKVVEKPVNRAFLMSIFKRKSKLYLGTKIRVGIGDCGADIDYFSLYHWFGFINLISEES</sequence>
<dbReference type="EMBL" id="QEWH01000020">
    <property type="protein sequence ID" value="RBA49230.1"/>
    <property type="molecule type" value="Genomic_DNA"/>
</dbReference>